<dbReference type="Gene3D" id="1.10.4100.10">
    <property type="entry name" value="2-methylcitrate dehydratase PrpD"/>
    <property type="match status" value="1"/>
</dbReference>
<gene>
    <name evidence="4" type="ORF">ACFPYI_12335</name>
</gene>
<feature type="domain" description="MmgE/PrpD N-terminal" evidence="2">
    <location>
        <begin position="24"/>
        <end position="242"/>
    </location>
</feature>
<dbReference type="InterPro" id="IPR045336">
    <property type="entry name" value="MmgE_PrpD_N"/>
</dbReference>
<dbReference type="InterPro" id="IPR045337">
    <property type="entry name" value="MmgE_PrpD_C"/>
</dbReference>
<dbReference type="PANTHER" id="PTHR16943:SF8">
    <property type="entry name" value="2-METHYLCITRATE DEHYDRATASE"/>
    <property type="match status" value="1"/>
</dbReference>
<dbReference type="Proteomes" id="UP001596099">
    <property type="component" value="Unassembled WGS sequence"/>
</dbReference>
<reference evidence="4 5" key="1">
    <citation type="journal article" date="2019" name="Int. J. Syst. Evol. Microbiol.">
        <title>The Global Catalogue of Microorganisms (GCM) 10K type strain sequencing project: providing services to taxonomists for standard genome sequencing and annotation.</title>
        <authorList>
            <consortium name="The Broad Institute Genomics Platform"/>
            <consortium name="The Broad Institute Genome Sequencing Center for Infectious Disease"/>
            <person name="Wu L."/>
            <person name="Ma J."/>
        </authorList>
    </citation>
    <scope>NUCLEOTIDE SEQUENCE [LARGE SCALE GENOMIC DNA]</scope>
    <source>
        <strain evidence="4 5">CGMCC 1.12543</strain>
    </source>
</reference>
<dbReference type="InterPro" id="IPR036148">
    <property type="entry name" value="MmgE/PrpD_sf"/>
</dbReference>
<evidence type="ECO:0000313" key="4">
    <source>
        <dbReference type="EMBL" id="MFC5972119.1"/>
    </source>
</evidence>
<dbReference type="SUPFAM" id="SSF103378">
    <property type="entry name" value="2-methylcitrate dehydratase PrpD"/>
    <property type="match status" value="1"/>
</dbReference>
<dbReference type="Pfam" id="PF03972">
    <property type="entry name" value="MmgE_PrpD_N"/>
    <property type="match status" value="1"/>
</dbReference>
<dbReference type="EMBL" id="JBHSQH010000001">
    <property type="protein sequence ID" value="MFC5972119.1"/>
    <property type="molecule type" value="Genomic_DNA"/>
</dbReference>
<dbReference type="AlphaFoldDB" id="A0ABD5RP77"/>
<feature type="domain" description="MmgE/PrpD C-terminal" evidence="3">
    <location>
        <begin position="278"/>
        <end position="434"/>
    </location>
</feature>
<sequence length="462" mass="49626">MTREPPEPVREWEAAVFEFLDAPVPEEVLEHGAKTVADVLAATVAGSAAPPYRETWAAMDLPAGPATVLGTDRTTAPMQAAALNGTAAIVQEVEEGHNTGGHVGSGIVVGGLAVAEATDASGEQFVEACVRAYEVCARLEEALFRMKGRINDAVPWLVRNPHATWTVVGPALAGVLATGADTATVRETFRLAANRAVVSMDDPYASGPPSRNLTAGASASVGVLMAQQARAGMTGSGGVIEAVYDPFDDDEADPGWLTDRFADLGERWESTYNYFKPYPSCRYTHPPLDALRDVDGVSQFDPDDIDRIVVETYANAAEMRRQDPDTLTGAKFSIPYVLARYLQSGEVTLEHFDPESIADPAVRSLAERVEVRVDSAFEAAFSEDWGARVTVELTDGSRHAAERTYPRGDYRDPIDDEAFDERLRTLLAWGLPDAAVADAHDALSTLRRSAVRDTATALATDS</sequence>
<evidence type="ECO:0000259" key="3">
    <source>
        <dbReference type="Pfam" id="PF19305"/>
    </source>
</evidence>
<evidence type="ECO:0000313" key="5">
    <source>
        <dbReference type="Proteomes" id="UP001596099"/>
    </source>
</evidence>
<dbReference type="Pfam" id="PF19305">
    <property type="entry name" value="MmgE_PrpD_C"/>
    <property type="match status" value="1"/>
</dbReference>
<dbReference type="InterPro" id="IPR042183">
    <property type="entry name" value="MmgE/PrpD_sf_1"/>
</dbReference>
<dbReference type="Gene3D" id="3.30.1330.120">
    <property type="entry name" value="2-methylcitrate dehydratase PrpD"/>
    <property type="match status" value="1"/>
</dbReference>
<proteinExistence type="inferred from homology"/>
<organism evidence="4 5">
    <name type="scientific">Halomarina salina</name>
    <dbReference type="NCBI Taxonomy" id="1872699"/>
    <lineage>
        <taxon>Archaea</taxon>
        <taxon>Methanobacteriati</taxon>
        <taxon>Methanobacteriota</taxon>
        <taxon>Stenosarchaea group</taxon>
        <taxon>Halobacteria</taxon>
        <taxon>Halobacteriales</taxon>
        <taxon>Natronomonadaceae</taxon>
        <taxon>Halomarina</taxon>
    </lineage>
</organism>
<comment type="caution">
    <text evidence="4">The sequence shown here is derived from an EMBL/GenBank/DDBJ whole genome shotgun (WGS) entry which is preliminary data.</text>
</comment>
<comment type="similarity">
    <text evidence="1">Belongs to the PrpD family.</text>
</comment>
<protein>
    <submittedName>
        <fullName evidence="4">MmgE/PrpD family protein</fullName>
    </submittedName>
</protein>
<dbReference type="PANTHER" id="PTHR16943">
    <property type="entry name" value="2-METHYLCITRATE DEHYDRATASE-RELATED"/>
    <property type="match status" value="1"/>
</dbReference>
<dbReference type="InterPro" id="IPR005656">
    <property type="entry name" value="MmgE_PrpD"/>
</dbReference>
<dbReference type="InterPro" id="IPR042188">
    <property type="entry name" value="MmgE/PrpD_sf_2"/>
</dbReference>
<accession>A0ABD5RP77</accession>
<name>A0ABD5RP77_9EURY</name>
<evidence type="ECO:0000256" key="1">
    <source>
        <dbReference type="ARBA" id="ARBA00006174"/>
    </source>
</evidence>
<evidence type="ECO:0000259" key="2">
    <source>
        <dbReference type="Pfam" id="PF03972"/>
    </source>
</evidence>
<dbReference type="RefSeq" id="WP_247415153.1">
    <property type="nucleotide sequence ID" value="NZ_JALLGW010000001.1"/>
</dbReference>
<keyword evidence="5" id="KW-1185">Reference proteome</keyword>